<protein>
    <recommendedName>
        <fullName evidence="6">Yip1 domain-containing protein</fullName>
    </recommendedName>
</protein>
<dbReference type="Proteomes" id="UP000180235">
    <property type="component" value="Chromosome"/>
</dbReference>
<keyword evidence="2 5" id="KW-0812">Transmembrane</keyword>
<name>A0A1J0AEF1_9CYAN</name>
<evidence type="ECO:0000256" key="2">
    <source>
        <dbReference type="ARBA" id="ARBA00022692"/>
    </source>
</evidence>
<dbReference type="InterPro" id="IPR006977">
    <property type="entry name" value="Yip1_dom"/>
</dbReference>
<organism evidence="7 8">
    <name type="scientific">Gloeomargarita lithophora Alchichica-D10</name>
    <dbReference type="NCBI Taxonomy" id="1188229"/>
    <lineage>
        <taxon>Bacteria</taxon>
        <taxon>Bacillati</taxon>
        <taxon>Cyanobacteriota</taxon>
        <taxon>Cyanophyceae</taxon>
        <taxon>Gloeomargaritales</taxon>
        <taxon>Gloeomargaritaceae</taxon>
        <taxon>Gloeomargarita</taxon>
    </lineage>
</organism>
<accession>A0A1J0AEF1</accession>
<sequence>MMLLDGLYNSWFRPGLGRPHPSVAIVSILLVLTVLSFNAAGITNSTADGWLGWFFLFLLGGGVGWFWLSAALHMVARLLGGIGSVTDTLGVVAQGLWPLILTGAANSALKVSPRLGLLFSLGINVWVVVNLVRGMGQEHQLNWVRAVLCFGGAIILAELALVGLILWPLMVALGM</sequence>
<feature type="transmembrane region" description="Helical" evidence="5">
    <location>
        <begin position="115"/>
        <end position="132"/>
    </location>
</feature>
<dbReference type="KEGG" id="glt:GlitD10_1949"/>
<evidence type="ECO:0000256" key="1">
    <source>
        <dbReference type="ARBA" id="ARBA00004141"/>
    </source>
</evidence>
<reference evidence="7 8" key="1">
    <citation type="submission" date="2016-10" db="EMBL/GenBank/DDBJ databases">
        <title>Description of Gloeomargarita lithophora gen. nov., sp. nov., a thylakoid-bearing basal-branching cyanobacterium with intracellular carbonates, and proposal for Gloeomargaritales ord. nov.</title>
        <authorList>
            <person name="Moreira D."/>
            <person name="Tavera R."/>
            <person name="Benzerara K."/>
            <person name="Skouri-Panet F."/>
            <person name="Couradeau E."/>
            <person name="Gerard E."/>
            <person name="Loussert C."/>
            <person name="Novelo E."/>
            <person name="Zivanovic Y."/>
            <person name="Lopez-Garcia P."/>
        </authorList>
    </citation>
    <scope>NUCLEOTIDE SEQUENCE [LARGE SCALE GENOMIC DNA]</scope>
    <source>
        <strain evidence="7 8">D10</strain>
    </source>
</reference>
<comment type="subcellular location">
    <subcellularLocation>
        <location evidence="1">Membrane</location>
        <topology evidence="1">Multi-pass membrane protein</topology>
    </subcellularLocation>
</comment>
<feature type="transmembrane region" description="Helical" evidence="5">
    <location>
        <begin position="53"/>
        <end position="76"/>
    </location>
</feature>
<dbReference type="STRING" id="1188229.GlitD10_1949"/>
<dbReference type="Pfam" id="PF04893">
    <property type="entry name" value="Yip1"/>
    <property type="match status" value="1"/>
</dbReference>
<keyword evidence="8" id="KW-1185">Reference proteome</keyword>
<dbReference type="GO" id="GO:0016020">
    <property type="term" value="C:membrane"/>
    <property type="evidence" value="ECO:0007669"/>
    <property type="project" value="UniProtKB-SubCell"/>
</dbReference>
<evidence type="ECO:0000256" key="5">
    <source>
        <dbReference type="SAM" id="Phobius"/>
    </source>
</evidence>
<evidence type="ECO:0000259" key="6">
    <source>
        <dbReference type="Pfam" id="PF04893"/>
    </source>
</evidence>
<keyword evidence="3 5" id="KW-1133">Transmembrane helix</keyword>
<evidence type="ECO:0000313" key="7">
    <source>
        <dbReference type="EMBL" id="APB34275.1"/>
    </source>
</evidence>
<feature type="transmembrane region" description="Helical" evidence="5">
    <location>
        <begin position="144"/>
        <end position="170"/>
    </location>
</feature>
<dbReference type="RefSeq" id="WP_071454742.1">
    <property type="nucleotide sequence ID" value="NZ_CP017675.1"/>
</dbReference>
<dbReference type="EMBL" id="CP017675">
    <property type="protein sequence ID" value="APB34275.1"/>
    <property type="molecule type" value="Genomic_DNA"/>
</dbReference>
<evidence type="ECO:0000256" key="4">
    <source>
        <dbReference type="ARBA" id="ARBA00023136"/>
    </source>
</evidence>
<dbReference type="AlphaFoldDB" id="A0A1J0AEF1"/>
<feature type="domain" description="Yip1" evidence="6">
    <location>
        <begin position="27"/>
        <end position="162"/>
    </location>
</feature>
<proteinExistence type="predicted"/>
<gene>
    <name evidence="7" type="ORF">GlitD10_1949</name>
</gene>
<evidence type="ECO:0000256" key="3">
    <source>
        <dbReference type="ARBA" id="ARBA00022989"/>
    </source>
</evidence>
<keyword evidence="4 5" id="KW-0472">Membrane</keyword>
<evidence type="ECO:0000313" key="8">
    <source>
        <dbReference type="Proteomes" id="UP000180235"/>
    </source>
</evidence>
<feature type="transmembrane region" description="Helical" evidence="5">
    <location>
        <begin position="21"/>
        <end position="41"/>
    </location>
</feature>